<organism evidence="1 2">
    <name type="scientific">Trachymyrmex cornetzi</name>
    <dbReference type="NCBI Taxonomy" id="471704"/>
    <lineage>
        <taxon>Eukaryota</taxon>
        <taxon>Metazoa</taxon>
        <taxon>Ecdysozoa</taxon>
        <taxon>Arthropoda</taxon>
        <taxon>Hexapoda</taxon>
        <taxon>Insecta</taxon>
        <taxon>Pterygota</taxon>
        <taxon>Neoptera</taxon>
        <taxon>Endopterygota</taxon>
        <taxon>Hymenoptera</taxon>
        <taxon>Apocrita</taxon>
        <taxon>Aculeata</taxon>
        <taxon>Formicoidea</taxon>
        <taxon>Formicidae</taxon>
        <taxon>Myrmicinae</taxon>
        <taxon>Trachymyrmex</taxon>
    </lineage>
</organism>
<name>A0A195DS11_9HYME</name>
<evidence type="ECO:0000313" key="1">
    <source>
        <dbReference type="EMBL" id="KYN15636.1"/>
    </source>
</evidence>
<proteinExistence type="predicted"/>
<protein>
    <submittedName>
        <fullName evidence="1">Uncharacterized protein</fullName>
    </submittedName>
</protein>
<gene>
    <name evidence="1" type="ORF">ALC57_12139</name>
</gene>
<keyword evidence="2" id="KW-1185">Reference proteome</keyword>
<dbReference type="AlphaFoldDB" id="A0A195DS11"/>
<reference evidence="1 2" key="1">
    <citation type="submission" date="2015-09" db="EMBL/GenBank/DDBJ databases">
        <title>Trachymyrmex cornetzi WGS genome.</title>
        <authorList>
            <person name="Nygaard S."/>
            <person name="Hu H."/>
            <person name="Boomsma J."/>
            <person name="Zhang G."/>
        </authorList>
    </citation>
    <scope>NUCLEOTIDE SEQUENCE [LARGE SCALE GENOMIC DNA]</scope>
    <source>
        <strain evidence="1">Tcor2-1</strain>
        <tissue evidence="1">Whole body</tissue>
    </source>
</reference>
<sequence length="122" mass="13872">MNGPGCRSRDERTTAMIVNERRRAVEGLEGRNGNVALDAGEHYYRDCRERESAGRRGTGDIEPNASNKANIMELMTGCVPLTLVMCLRLRLLRTFNFSLRKMQKKTRKNGCNVLHGLLLYTR</sequence>
<evidence type="ECO:0000313" key="2">
    <source>
        <dbReference type="Proteomes" id="UP000078492"/>
    </source>
</evidence>
<accession>A0A195DS11</accession>
<dbReference type="Proteomes" id="UP000078492">
    <property type="component" value="Unassembled WGS sequence"/>
</dbReference>
<dbReference type="EMBL" id="KQ980530">
    <property type="protein sequence ID" value="KYN15636.1"/>
    <property type="molecule type" value="Genomic_DNA"/>
</dbReference>